<evidence type="ECO:0000256" key="2">
    <source>
        <dbReference type="SAM" id="MobiDB-lite"/>
    </source>
</evidence>
<feature type="compositionally biased region" description="Low complexity" evidence="2">
    <location>
        <begin position="493"/>
        <end position="502"/>
    </location>
</feature>
<feature type="compositionally biased region" description="Basic and acidic residues" evidence="2">
    <location>
        <begin position="21"/>
        <end position="42"/>
    </location>
</feature>
<evidence type="ECO:0000313" key="3">
    <source>
        <dbReference type="EMBL" id="KAK7532908.1"/>
    </source>
</evidence>
<dbReference type="Gene3D" id="1.10.287.1490">
    <property type="match status" value="1"/>
</dbReference>
<dbReference type="RefSeq" id="XP_066652301.1">
    <property type="nucleotide sequence ID" value="XM_066801147.1"/>
</dbReference>
<evidence type="ECO:0000313" key="4">
    <source>
        <dbReference type="Proteomes" id="UP001360953"/>
    </source>
</evidence>
<feature type="compositionally biased region" description="Basic and acidic residues" evidence="2">
    <location>
        <begin position="424"/>
        <end position="449"/>
    </location>
</feature>
<feature type="region of interest" description="Disordered" evidence="2">
    <location>
        <begin position="359"/>
        <end position="385"/>
    </location>
</feature>
<dbReference type="InterPro" id="IPR039604">
    <property type="entry name" value="Bfr1"/>
</dbReference>
<evidence type="ECO:0000256" key="1">
    <source>
        <dbReference type="SAM" id="Coils"/>
    </source>
</evidence>
<feature type="coiled-coil region" evidence="1">
    <location>
        <begin position="169"/>
        <end position="229"/>
    </location>
</feature>
<feature type="compositionally biased region" description="Basic and acidic residues" evidence="2">
    <location>
        <begin position="503"/>
        <end position="513"/>
    </location>
</feature>
<accession>A0ABR1LE72</accession>
<feature type="compositionally biased region" description="Low complexity" evidence="2">
    <location>
        <begin position="450"/>
        <end position="459"/>
    </location>
</feature>
<keyword evidence="1" id="KW-0175">Coiled coil</keyword>
<name>A0ABR1LE72_9PEZI</name>
<dbReference type="PANTHER" id="PTHR31027">
    <property type="entry name" value="NUCLEAR SEGREGATION PROTEIN BFR1"/>
    <property type="match status" value="1"/>
</dbReference>
<evidence type="ECO:0008006" key="5">
    <source>
        <dbReference type="Google" id="ProtNLM"/>
    </source>
</evidence>
<reference evidence="3 4" key="1">
    <citation type="submission" date="2024-04" db="EMBL/GenBank/DDBJ databases">
        <title>Phyllosticta paracitricarpa is synonymous to the EU quarantine fungus P. citricarpa based on phylogenomic analyses.</title>
        <authorList>
            <consortium name="Lawrence Berkeley National Laboratory"/>
            <person name="Van ingen-buijs V.A."/>
            <person name="Van westerhoven A.C."/>
            <person name="Haridas S."/>
            <person name="Skiadas P."/>
            <person name="Martin F."/>
            <person name="Groenewald J.Z."/>
            <person name="Crous P.W."/>
            <person name="Seidl M.F."/>
        </authorList>
    </citation>
    <scope>NUCLEOTIDE SEQUENCE [LARGE SCALE GENOMIC DNA]</scope>
    <source>
        <strain evidence="3 4">CPC 17464</strain>
    </source>
</reference>
<sequence length="513" mass="57206">MAETATPAAGTKPAAPKKFATKPERPDEEQFKKDLAEAEKAHAAAAEKLQKVKAQIEKAQPNKDSPSAKRRQELQAELAEIRKKQSGKKNSRDQVMEQIRKEDEKLKAKITEQKAARSRVNFKSVDDIDREIARLQKQVDSGSMKIVDEKKALGEISNLNKSKKSFAGFEEQQKQIDAIKAKISELRKSMDDPESRAMSDRYTAINSELDEIRKEQDVAYKNLNNLRDERSKAHSEQQATWAALKKVKDDFYEQRRANRAWEQEAFKARKEKQEAERKTYEANKRRQIANQKLEEASSPAYLDEILTTEGLIRYFDPSALPAKEETTEAKFAAAATRTVDDSGIKGVKVVRKDADEENYFIGTGGKKGKKKNKGNNSPAATQNDTKFNLSIGIIEQLAKINVDAPASQADVPAVVKTLQEKLEFWKKNQDSKTKENVDKAKKEIEKLEAESNGNNGTENGTKDLANKPSAKNQQVNGSADAGAELAQEKDAANDAAAELAKASIEEKEQPTEA</sequence>
<feature type="region of interest" description="Disordered" evidence="2">
    <location>
        <begin position="1"/>
        <end position="73"/>
    </location>
</feature>
<dbReference type="Proteomes" id="UP001360953">
    <property type="component" value="Unassembled WGS sequence"/>
</dbReference>
<dbReference type="GeneID" id="92034053"/>
<feature type="region of interest" description="Disordered" evidence="2">
    <location>
        <begin position="424"/>
        <end position="513"/>
    </location>
</feature>
<feature type="compositionally biased region" description="Low complexity" evidence="2">
    <location>
        <begin position="1"/>
        <end position="18"/>
    </location>
</feature>
<dbReference type="PANTHER" id="PTHR31027:SF2">
    <property type="entry name" value="LEBERCILIN DOMAIN-CONTAINING PROTEIN"/>
    <property type="match status" value="1"/>
</dbReference>
<protein>
    <recommendedName>
        <fullName evidence="5">Nuclear segregation protein</fullName>
    </recommendedName>
</protein>
<comment type="caution">
    <text evidence="3">The sequence shown here is derived from an EMBL/GenBank/DDBJ whole genome shotgun (WGS) entry which is preliminary data.</text>
</comment>
<organism evidence="3 4">
    <name type="scientific">Phyllosticta citribraziliensis</name>
    <dbReference type="NCBI Taxonomy" id="989973"/>
    <lineage>
        <taxon>Eukaryota</taxon>
        <taxon>Fungi</taxon>
        <taxon>Dikarya</taxon>
        <taxon>Ascomycota</taxon>
        <taxon>Pezizomycotina</taxon>
        <taxon>Dothideomycetes</taxon>
        <taxon>Dothideomycetes incertae sedis</taxon>
        <taxon>Botryosphaeriales</taxon>
        <taxon>Phyllostictaceae</taxon>
        <taxon>Phyllosticta</taxon>
    </lineage>
</organism>
<feature type="coiled-coil region" evidence="1">
    <location>
        <begin position="258"/>
        <end position="290"/>
    </location>
</feature>
<dbReference type="EMBL" id="JBBPEH010000010">
    <property type="protein sequence ID" value="KAK7532908.1"/>
    <property type="molecule type" value="Genomic_DNA"/>
</dbReference>
<gene>
    <name evidence="3" type="ORF">J3D65DRAFT_633712</name>
</gene>
<proteinExistence type="predicted"/>
<keyword evidence="4" id="KW-1185">Reference proteome</keyword>